<gene>
    <name evidence="2" type="ORF">F2Q68_00044800</name>
</gene>
<organism evidence="2 3">
    <name type="scientific">Brassica cretica</name>
    <name type="common">Mustard</name>
    <dbReference type="NCBI Taxonomy" id="69181"/>
    <lineage>
        <taxon>Eukaryota</taxon>
        <taxon>Viridiplantae</taxon>
        <taxon>Streptophyta</taxon>
        <taxon>Embryophyta</taxon>
        <taxon>Tracheophyta</taxon>
        <taxon>Spermatophyta</taxon>
        <taxon>Magnoliopsida</taxon>
        <taxon>eudicotyledons</taxon>
        <taxon>Gunneridae</taxon>
        <taxon>Pentapetalae</taxon>
        <taxon>rosids</taxon>
        <taxon>malvids</taxon>
        <taxon>Brassicales</taxon>
        <taxon>Brassicaceae</taxon>
        <taxon>Brassiceae</taxon>
        <taxon>Brassica</taxon>
    </lineage>
</organism>
<protein>
    <submittedName>
        <fullName evidence="2">Uncharacterized protein</fullName>
    </submittedName>
</protein>
<sequence>MGLLGTKHAALAAPFLIALPVLTIGFHHFCKGRYEPAFVRYPLQEAKMKDTLESAREPNLNLRGYLQSAYVHPVFRGDEDEDDCDDDKLGKFEEEAIIVPTKRQSRRNTPAHSRISGESSPFSGLKFSLGYSFGPILIQISAQHVFQLSFRRSLSVINVLSLSSACVQLRPNPRPNTTVREKKQARDSSRQRDPDCTRSSQPHLATPTARVHLSLISRPRLQASVTTRDPIGRKQLSSASQLASEVHPFILEVQFLQSAKQR</sequence>
<accession>A0A8S9LLR7</accession>
<feature type="region of interest" description="Disordered" evidence="1">
    <location>
        <begin position="170"/>
        <end position="205"/>
    </location>
</feature>
<dbReference type="EMBL" id="QGKW02000276">
    <property type="protein sequence ID" value="KAF2608055.1"/>
    <property type="molecule type" value="Genomic_DNA"/>
</dbReference>
<dbReference type="GO" id="GO:0005886">
    <property type="term" value="C:plasma membrane"/>
    <property type="evidence" value="ECO:0007669"/>
    <property type="project" value="TreeGrafter"/>
</dbReference>
<evidence type="ECO:0000256" key="1">
    <source>
        <dbReference type="SAM" id="MobiDB-lite"/>
    </source>
</evidence>
<comment type="caution">
    <text evidence="2">The sequence shown here is derived from an EMBL/GenBank/DDBJ whole genome shotgun (WGS) entry which is preliminary data.</text>
</comment>
<dbReference type="GO" id="GO:0005227">
    <property type="term" value="F:calcium-activated cation channel activity"/>
    <property type="evidence" value="ECO:0007669"/>
    <property type="project" value="InterPro"/>
</dbReference>
<evidence type="ECO:0000313" key="2">
    <source>
        <dbReference type="EMBL" id="KAF2608055.1"/>
    </source>
</evidence>
<dbReference type="PANTHER" id="PTHR13018:SF111">
    <property type="entry name" value="CALCIUM PERMEABLE STRESS-GATED CATION CHANNEL 1"/>
    <property type="match status" value="1"/>
</dbReference>
<dbReference type="InterPro" id="IPR045122">
    <property type="entry name" value="Csc1-like"/>
</dbReference>
<name>A0A8S9LLR7_BRACR</name>
<dbReference type="Proteomes" id="UP000712281">
    <property type="component" value="Unassembled WGS sequence"/>
</dbReference>
<dbReference type="PANTHER" id="PTHR13018">
    <property type="entry name" value="PROBABLE MEMBRANE PROTEIN DUF221-RELATED"/>
    <property type="match status" value="1"/>
</dbReference>
<evidence type="ECO:0000313" key="3">
    <source>
        <dbReference type="Proteomes" id="UP000712281"/>
    </source>
</evidence>
<feature type="compositionally biased region" description="Basic and acidic residues" evidence="1">
    <location>
        <begin position="179"/>
        <end position="196"/>
    </location>
</feature>
<dbReference type="AlphaFoldDB" id="A0A8S9LLR7"/>
<reference evidence="2" key="1">
    <citation type="submission" date="2019-12" db="EMBL/GenBank/DDBJ databases">
        <title>Genome sequencing and annotation of Brassica cretica.</title>
        <authorList>
            <person name="Studholme D.J."/>
            <person name="Sarris P.F."/>
        </authorList>
    </citation>
    <scope>NUCLEOTIDE SEQUENCE</scope>
    <source>
        <strain evidence="2">PFS-001/15</strain>
        <tissue evidence="2">Leaf</tissue>
    </source>
</reference>
<proteinExistence type="predicted"/>